<dbReference type="NCBIfam" id="TIGR00728">
    <property type="entry name" value="OPT_sfam"/>
    <property type="match status" value="1"/>
</dbReference>
<dbReference type="NCBIfam" id="TIGR00727">
    <property type="entry name" value="ISP4_OPT"/>
    <property type="match status" value="1"/>
</dbReference>
<keyword evidence="11" id="KW-1185">Reference proteome</keyword>
<feature type="transmembrane region" description="Helical" evidence="9">
    <location>
        <begin position="360"/>
        <end position="383"/>
    </location>
</feature>
<feature type="transmembrane region" description="Helical" evidence="9">
    <location>
        <begin position="670"/>
        <end position="691"/>
    </location>
</feature>
<feature type="transmembrane region" description="Helical" evidence="9">
    <location>
        <begin position="115"/>
        <end position="134"/>
    </location>
</feature>
<comment type="similarity">
    <text evidence="2">Belongs to the oligopeptide OPT transporter family.</text>
</comment>
<evidence type="ECO:0000313" key="11">
    <source>
        <dbReference type="Proteomes" id="UP000315522"/>
    </source>
</evidence>
<feature type="transmembrane region" description="Helical" evidence="9">
    <location>
        <begin position="744"/>
        <end position="767"/>
    </location>
</feature>
<keyword evidence="6" id="KW-0653">Protein transport</keyword>
<dbReference type="InterPro" id="IPR004648">
    <property type="entry name" value="Oligpept_transpt"/>
</dbReference>
<evidence type="ECO:0000256" key="1">
    <source>
        <dbReference type="ARBA" id="ARBA00004141"/>
    </source>
</evidence>
<keyword evidence="3" id="KW-0813">Transport</keyword>
<name>A0A559M569_9HELO</name>
<feature type="transmembrane region" description="Helical" evidence="9">
    <location>
        <begin position="325"/>
        <end position="348"/>
    </location>
</feature>
<dbReference type="Proteomes" id="UP000315522">
    <property type="component" value="Unassembled WGS sequence"/>
</dbReference>
<dbReference type="PANTHER" id="PTHR22601">
    <property type="entry name" value="ISP4 LIKE PROTEIN"/>
    <property type="match status" value="1"/>
</dbReference>
<evidence type="ECO:0000256" key="9">
    <source>
        <dbReference type="SAM" id="Phobius"/>
    </source>
</evidence>
<dbReference type="GO" id="GO:0035673">
    <property type="term" value="F:oligopeptide transmembrane transporter activity"/>
    <property type="evidence" value="ECO:0007669"/>
    <property type="project" value="InterPro"/>
</dbReference>
<reference evidence="10 11" key="1">
    <citation type="submission" date="2018-05" db="EMBL/GenBank/DDBJ databases">
        <title>Genome sequencing and assembly of the regulated plant pathogen Lachnellula willkommii and related sister species for the development of diagnostic species identification markers.</title>
        <authorList>
            <person name="Giroux E."/>
            <person name="Bilodeau G."/>
        </authorList>
    </citation>
    <scope>NUCLEOTIDE SEQUENCE [LARGE SCALE GENOMIC DNA]</scope>
    <source>
        <strain evidence="10 11">CBS 172.35</strain>
    </source>
</reference>
<evidence type="ECO:0000256" key="5">
    <source>
        <dbReference type="ARBA" id="ARBA00022856"/>
    </source>
</evidence>
<feature type="transmembrane region" description="Helical" evidence="9">
    <location>
        <begin position="490"/>
        <end position="510"/>
    </location>
</feature>
<keyword evidence="5" id="KW-0571">Peptide transport</keyword>
<keyword evidence="7 9" id="KW-1133">Transmembrane helix</keyword>
<feature type="transmembrane region" description="Helical" evidence="9">
    <location>
        <begin position="221"/>
        <end position="239"/>
    </location>
</feature>
<feature type="transmembrane region" description="Helical" evidence="9">
    <location>
        <begin position="516"/>
        <end position="536"/>
    </location>
</feature>
<evidence type="ECO:0000256" key="6">
    <source>
        <dbReference type="ARBA" id="ARBA00022927"/>
    </source>
</evidence>
<accession>A0A559M569</accession>
<evidence type="ECO:0000256" key="2">
    <source>
        <dbReference type="ARBA" id="ARBA00008807"/>
    </source>
</evidence>
<organism evidence="10 11">
    <name type="scientific">Lachnellula willkommii</name>
    <dbReference type="NCBI Taxonomy" id="215461"/>
    <lineage>
        <taxon>Eukaryota</taxon>
        <taxon>Fungi</taxon>
        <taxon>Dikarya</taxon>
        <taxon>Ascomycota</taxon>
        <taxon>Pezizomycotina</taxon>
        <taxon>Leotiomycetes</taxon>
        <taxon>Helotiales</taxon>
        <taxon>Lachnaceae</taxon>
        <taxon>Lachnellula</taxon>
    </lineage>
</organism>
<evidence type="ECO:0000256" key="8">
    <source>
        <dbReference type="ARBA" id="ARBA00023136"/>
    </source>
</evidence>
<comment type="caution">
    <text evidence="10">The sequence shown here is derived from an EMBL/GenBank/DDBJ whole genome shotgun (WGS) entry which is preliminary data.</text>
</comment>
<keyword evidence="8 9" id="KW-0472">Membrane</keyword>
<feature type="transmembrane region" description="Helical" evidence="9">
    <location>
        <begin position="245"/>
        <end position="267"/>
    </location>
</feature>
<gene>
    <name evidence="10" type="primary">isp4_1</name>
    <name evidence="10" type="ORF">LAWI1_G004252</name>
</gene>
<dbReference type="GO" id="GO:0016020">
    <property type="term" value="C:membrane"/>
    <property type="evidence" value="ECO:0007669"/>
    <property type="project" value="UniProtKB-SubCell"/>
</dbReference>
<feature type="transmembrane region" description="Helical" evidence="9">
    <location>
        <begin position="140"/>
        <end position="159"/>
    </location>
</feature>
<keyword evidence="4 9" id="KW-0812">Transmembrane</keyword>
<evidence type="ECO:0000256" key="4">
    <source>
        <dbReference type="ARBA" id="ARBA00022692"/>
    </source>
</evidence>
<feature type="transmembrane region" description="Helical" evidence="9">
    <location>
        <begin position="703"/>
        <end position="724"/>
    </location>
</feature>
<dbReference type="AlphaFoldDB" id="A0A559M569"/>
<evidence type="ECO:0000256" key="7">
    <source>
        <dbReference type="ARBA" id="ARBA00022989"/>
    </source>
</evidence>
<comment type="subcellular location">
    <subcellularLocation>
        <location evidence="1">Membrane</location>
        <topology evidence="1">Multi-pass membrane protein</topology>
    </subcellularLocation>
</comment>
<dbReference type="GO" id="GO:0015031">
    <property type="term" value="P:protein transport"/>
    <property type="evidence" value="ECO:0007669"/>
    <property type="project" value="UniProtKB-KW"/>
</dbReference>
<dbReference type="EMBL" id="QGML01001937">
    <property type="protein sequence ID" value="TVY88108.1"/>
    <property type="molecule type" value="Genomic_DNA"/>
</dbReference>
<sequence>MFSRFRGQKAPKVDTVEEVVSVDGSTGIGKTTSVVPDIEVEGVANAHLKTFNKLHEFDPNLPEDLRDAVDAAAENHHLNDELRLEHEVNDNSPYPEVRAAVRNYDDGGPANTVRAWVMGLFLVTIASGLNQLFFLRYPSFSLNSLICQLVAYPIGCAWARWLPEWEFNWFGLKWKLNPGPFNMKEHTVITVMANCSLSGPVAYSVDTIVALKGFYKRDLGWGFNLLLTVSNQVIGYGLAGVCRRFLVWPAAMIWPTNLVSTSVFYALHDHRKSDPEKTNGWSIGRYRYFLYIVLGSFIWHWFPELIAPFLSVFAFVTWVKPNSPVINQVFGGTSGISLIPITFDWNIVTQYILSPLQFPVFAMVNIAISTILFFWIITPALHFSGAYYGEYLPILDNTIRDNTGKAYNVTKVLTSDLRFDAAAYKEYSPLFMSQGNIWFYSMSFAAISGVLVHTALYERKAIWARFKDARVEDEDVHRRLMRKYKEVPDWWYIAVFIVMFAVSIVVVQVWDTGLPVWALIVAYMLPMIFMIPIGIVQAVTNFQIGLNIITELIVGFMLPGRPIAMMLFKAYGYAPMYQGLLFTQDLKMGHYMKVPPRVMMSAQGVATFWAGIVNVAVLEWAFGAIKNICDAGNTNGFICPTGRSAFNSSVIFGVIGPQRLFGMNGLYKNFLWMFLVGALTPCLFFTLTRMFPKSKVRYLSTPLIFGGVLFIPPATPLTYMSWVIVGLTFNYFIRRKYTGWWNQYNYLTSGGLDLGLALCLIVMFFAVSLPQKAFPDWWGTTVVANTLDSLDAAVQTELPKGEIFGPPKGSWS</sequence>
<proteinExistence type="inferred from homology"/>
<feature type="transmembrane region" description="Helical" evidence="9">
    <location>
        <begin position="548"/>
        <end position="568"/>
    </location>
</feature>
<feature type="transmembrane region" description="Helical" evidence="9">
    <location>
        <begin position="288"/>
        <end position="319"/>
    </location>
</feature>
<evidence type="ECO:0000313" key="10">
    <source>
        <dbReference type="EMBL" id="TVY88108.1"/>
    </source>
</evidence>
<feature type="transmembrane region" description="Helical" evidence="9">
    <location>
        <begin position="437"/>
        <end position="457"/>
    </location>
</feature>
<evidence type="ECO:0000256" key="3">
    <source>
        <dbReference type="ARBA" id="ARBA00022448"/>
    </source>
</evidence>
<dbReference type="Pfam" id="PF03169">
    <property type="entry name" value="OPT"/>
    <property type="match status" value="1"/>
</dbReference>
<protein>
    <submittedName>
        <fullName evidence="10">Sexual differentiation process protein</fullName>
    </submittedName>
</protein>
<dbReference type="InterPro" id="IPR004813">
    <property type="entry name" value="OPT"/>
</dbReference>